<feature type="domain" description="Trematode PH-like" evidence="2">
    <location>
        <begin position="15"/>
        <end position="111"/>
    </location>
</feature>
<feature type="compositionally biased region" description="Acidic residues" evidence="1">
    <location>
        <begin position="268"/>
        <end position="295"/>
    </location>
</feature>
<accession>A0A3S4ZZ78</accession>
<comment type="caution">
    <text evidence="3">The sequence shown here is derived from an EMBL/GenBank/DDBJ whole genome shotgun (WGS) entry which is preliminary data.</text>
</comment>
<evidence type="ECO:0000313" key="3">
    <source>
        <dbReference type="EMBL" id="VEL15634.1"/>
    </source>
</evidence>
<keyword evidence="4" id="KW-1185">Reference proteome</keyword>
<feature type="region of interest" description="Disordered" evidence="1">
    <location>
        <begin position="180"/>
        <end position="218"/>
    </location>
</feature>
<reference evidence="3" key="1">
    <citation type="submission" date="2018-11" db="EMBL/GenBank/DDBJ databases">
        <authorList>
            <consortium name="Pathogen Informatics"/>
        </authorList>
    </citation>
    <scope>NUCLEOTIDE SEQUENCE</scope>
</reference>
<gene>
    <name evidence="3" type="ORF">PXEA_LOCUS9074</name>
</gene>
<organism evidence="3 4">
    <name type="scientific">Protopolystoma xenopodis</name>
    <dbReference type="NCBI Taxonomy" id="117903"/>
    <lineage>
        <taxon>Eukaryota</taxon>
        <taxon>Metazoa</taxon>
        <taxon>Spiralia</taxon>
        <taxon>Lophotrochozoa</taxon>
        <taxon>Platyhelminthes</taxon>
        <taxon>Monogenea</taxon>
        <taxon>Polyopisthocotylea</taxon>
        <taxon>Polystomatidea</taxon>
        <taxon>Polystomatidae</taxon>
        <taxon>Protopolystoma</taxon>
    </lineage>
</organism>
<feature type="compositionally biased region" description="Polar residues" evidence="1">
    <location>
        <begin position="240"/>
        <end position="254"/>
    </location>
</feature>
<evidence type="ECO:0000256" key="1">
    <source>
        <dbReference type="SAM" id="MobiDB-lite"/>
    </source>
</evidence>
<evidence type="ECO:0000313" key="4">
    <source>
        <dbReference type="Proteomes" id="UP000784294"/>
    </source>
</evidence>
<dbReference type="AlphaFoldDB" id="A0A3S4ZZ78"/>
<dbReference type="OrthoDB" id="6237549at2759"/>
<proteinExistence type="predicted"/>
<dbReference type="EMBL" id="CAAALY010025287">
    <property type="protein sequence ID" value="VEL15634.1"/>
    <property type="molecule type" value="Genomic_DNA"/>
</dbReference>
<sequence>MPTSTKVKRTQLQAKQHKFFEASCDIMGRTRLQDGETFNFDSAQQVLSSHINHKATSHCKLRCMTDHLYMKRSSPFGMSPPRSYYAYTDIKRFFVFNMQPYTVVMGVAETTTLGNNQPTSRHGARDSRSLPSGVGLFYTLVKFKNSTLANEFCDLLLKAQAHPHFLLTLEDYPNAMTYSSQSSLVGHEPGHELGHSTARLDGMQTNGRPEMQESRSETTAALMAAQFQELDRPHDAAAGSTDTSETPSHTTAHSKTNRRRKQANADVPEQEEEDDEDEDEAEEEEEEEEEKEEEEVKVTAQVRQAQPAYRRRSPSPIPPGHESPVLQATVQSVTAAKPSQDSGSPAKRAEFATGLRKHRSYSNHPSSETRNGTRDPPRTESMLYRSKSSNFMRPFIIDPERLHEELTKNTKEDDMWAVDLKYITTHPVRGCEISPRGSVYMFTAHHMVPEYRGFSVCSSSSGSANSLK</sequence>
<protein>
    <recommendedName>
        <fullName evidence="2">Trematode PH-like domain-containing protein</fullName>
    </recommendedName>
</protein>
<feature type="compositionally biased region" description="Polar residues" evidence="1">
    <location>
        <begin position="326"/>
        <end position="343"/>
    </location>
</feature>
<dbReference type="Pfam" id="PF25356">
    <property type="entry name" value="PH_trem"/>
    <property type="match status" value="1"/>
</dbReference>
<feature type="region of interest" description="Disordered" evidence="1">
    <location>
        <begin position="233"/>
        <end position="385"/>
    </location>
</feature>
<dbReference type="InterPro" id="IPR057376">
    <property type="entry name" value="PH_trem"/>
</dbReference>
<evidence type="ECO:0000259" key="2">
    <source>
        <dbReference type="Pfam" id="PF25356"/>
    </source>
</evidence>
<dbReference type="Proteomes" id="UP000784294">
    <property type="component" value="Unassembled WGS sequence"/>
</dbReference>
<name>A0A3S4ZZ78_9PLAT</name>